<evidence type="ECO:0000313" key="1">
    <source>
        <dbReference type="EMBL" id="AXQ69981.1"/>
    </source>
</evidence>
<gene>
    <name evidence="1" type="ORF">CcrSC_gp399</name>
</gene>
<name>A0A385EDN6_9CAUD</name>
<reference evidence="1" key="2">
    <citation type="submission" date="2021-07" db="EMBL/GenBank/DDBJ databases">
        <title>Giant CbK-like Caulobacter bacteriophages have genetically divergent genomes.</title>
        <authorList>
            <person name="Wilson K."/>
            <person name="Ely B."/>
        </authorList>
    </citation>
    <scope>NUCLEOTIDE SEQUENCE</scope>
</reference>
<protein>
    <submittedName>
        <fullName evidence="1">Uncharacterized protein</fullName>
    </submittedName>
</protein>
<reference evidence="1" key="1">
    <citation type="submission" date="2018-07" db="EMBL/GenBank/DDBJ databases">
        <authorList>
            <person name="Wilson K.M."/>
            <person name="Ely B."/>
        </authorList>
    </citation>
    <scope>NUCLEOTIDE SEQUENCE</scope>
</reference>
<dbReference type="EMBL" id="MH588547">
    <property type="protein sequence ID" value="AXQ69981.1"/>
    <property type="molecule type" value="Genomic_DNA"/>
</dbReference>
<dbReference type="Proteomes" id="UP000259683">
    <property type="component" value="Segment"/>
</dbReference>
<accession>A0A385EDN6</accession>
<sequence length="71" mass="8017">MALRLRKTKPTLWNGNGFGTSAAEWTLADYPGWSIYKSAGDWYARKGDLEVYAFHRKDLLAKLEPIVKATA</sequence>
<proteinExistence type="predicted"/>
<keyword evidence="2" id="KW-1185">Reference proteome</keyword>
<organism evidence="1 2">
    <name type="scientific">Caulobacter phage CcrSC</name>
    <dbReference type="NCBI Taxonomy" id="2283272"/>
    <lineage>
        <taxon>Viruses</taxon>
        <taxon>Duplodnaviria</taxon>
        <taxon>Heunggongvirae</taxon>
        <taxon>Uroviricota</taxon>
        <taxon>Caudoviricetes</taxon>
        <taxon>Jeanschmidtviridae</taxon>
        <taxon>Bertelyvirus</taxon>
        <taxon>Bertelyvirus SC</taxon>
    </lineage>
</organism>
<evidence type="ECO:0000313" key="2">
    <source>
        <dbReference type="Proteomes" id="UP000259683"/>
    </source>
</evidence>